<dbReference type="EMBL" id="JARJCM010000052">
    <property type="protein sequence ID" value="KAJ7035207.1"/>
    <property type="molecule type" value="Genomic_DNA"/>
</dbReference>
<evidence type="ECO:0000313" key="3">
    <source>
        <dbReference type="Proteomes" id="UP001218188"/>
    </source>
</evidence>
<organism evidence="2 3">
    <name type="scientific">Mycena alexandri</name>
    <dbReference type="NCBI Taxonomy" id="1745969"/>
    <lineage>
        <taxon>Eukaryota</taxon>
        <taxon>Fungi</taxon>
        <taxon>Dikarya</taxon>
        <taxon>Basidiomycota</taxon>
        <taxon>Agaricomycotina</taxon>
        <taxon>Agaricomycetes</taxon>
        <taxon>Agaricomycetidae</taxon>
        <taxon>Agaricales</taxon>
        <taxon>Marasmiineae</taxon>
        <taxon>Mycenaceae</taxon>
        <taxon>Mycena</taxon>
    </lineage>
</organism>
<proteinExistence type="predicted"/>
<gene>
    <name evidence="2" type="ORF">C8F04DRAFT_541663</name>
</gene>
<dbReference type="Proteomes" id="UP001218188">
    <property type="component" value="Unassembled WGS sequence"/>
</dbReference>
<reference evidence="2" key="1">
    <citation type="submission" date="2023-03" db="EMBL/GenBank/DDBJ databases">
        <title>Massive genome expansion in bonnet fungi (Mycena s.s.) driven by repeated elements and novel gene families across ecological guilds.</title>
        <authorList>
            <consortium name="Lawrence Berkeley National Laboratory"/>
            <person name="Harder C.B."/>
            <person name="Miyauchi S."/>
            <person name="Viragh M."/>
            <person name="Kuo A."/>
            <person name="Thoen E."/>
            <person name="Andreopoulos B."/>
            <person name="Lu D."/>
            <person name="Skrede I."/>
            <person name="Drula E."/>
            <person name="Henrissat B."/>
            <person name="Morin E."/>
            <person name="Kohler A."/>
            <person name="Barry K."/>
            <person name="LaButti K."/>
            <person name="Morin E."/>
            <person name="Salamov A."/>
            <person name="Lipzen A."/>
            <person name="Mereny Z."/>
            <person name="Hegedus B."/>
            <person name="Baldrian P."/>
            <person name="Stursova M."/>
            <person name="Weitz H."/>
            <person name="Taylor A."/>
            <person name="Grigoriev I.V."/>
            <person name="Nagy L.G."/>
            <person name="Martin F."/>
            <person name="Kauserud H."/>
        </authorList>
    </citation>
    <scope>NUCLEOTIDE SEQUENCE</scope>
    <source>
        <strain evidence="2">CBHHK200</strain>
    </source>
</reference>
<sequence length="98" mass="10869">MHFALSFPLLLATAAVARKCAVCPQTISEPGEEEYELVSTEYQPNTVVCGYFLPQVPPTRMKRNGWKYCTYDDMGKIMGTNLDYCPAPVPTKASPKCS</sequence>
<name>A0AAD6SXE6_9AGAR</name>
<evidence type="ECO:0000313" key="2">
    <source>
        <dbReference type="EMBL" id="KAJ7035207.1"/>
    </source>
</evidence>
<evidence type="ECO:0000256" key="1">
    <source>
        <dbReference type="SAM" id="SignalP"/>
    </source>
</evidence>
<accession>A0AAD6SXE6</accession>
<comment type="caution">
    <text evidence="2">The sequence shown here is derived from an EMBL/GenBank/DDBJ whole genome shotgun (WGS) entry which is preliminary data.</text>
</comment>
<dbReference type="AlphaFoldDB" id="A0AAD6SXE6"/>
<keyword evidence="1" id="KW-0732">Signal</keyword>
<keyword evidence="3" id="KW-1185">Reference proteome</keyword>
<feature type="signal peptide" evidence="1">
    <location>
        <begin position="1"/>
        <end position="17"/>
    </location>
</feature>
<feature type="chain" id="PRO_5042054630" evidence="1">
    <location>
        <begin position="18"/>
        <end position="98"/>
    </location>
</feature>
<protein>
    <submittedName>
        <fullName evidence="2">Uncharacterized protein</fullName>
    </submittedName>
</protein>